<feature type="transmembrane region" description="Helical" evidence="10">
    <location>
        <begin position="38"/>
        <end position="57"/>
    </location>
</feature>
<dbReference type="CDD" id="cd13957">
    <property type="entry name" value="PT_UbiA_Cox10"/>
    <property type="match status" value="1"/>
</dbReference>
<keyword evidence="8 10" id="KW-0472">Membrane</keyword>
<feature type="transmembrane region" description="Helical" evidence="10">
    <location>
        <begin position="188"/>
        <end position="209"/>
    </location>
</feature>
<feature type="transmembrane region" description="Helical" evidence="10">
    <location>
        <begin position="260"/>
        <end position="278"/>
    </location>
</feature>
<comment type="caution">
    <text evidence="11">The sequence shown here is derived from an EMBL/GenBank/DDBJ whole genome shotgun (WGS) entry which is preliminary data.</text>
</comment>
<comment type="miscellaneous">
    <text evidence="10">Carbon 2 of the heme B porphyrin ring is defined according to the Fischer nomenclature.</text>
</comment>
<dbReference type="GO" id="GO:0048034">
    <property type="term" value="P:heme O biosynthetic process"/>
    <property type="evidence" value="ECO:0007669"/>
    <property type="project" value="UniProtKB-UniRule"/>
</dbReference>
<evidence type="ECO:0000256" key="3">
    <source>
        <dbReference type="ARBA" id="ARBA00022475"/>
    </source>
</evidence>
<dbReference type="GO" id="GO:0005886">
    <property type="term" value="C:plasma membrane"/>
    <property type="evidence" value="ECO:0007669"/>
    <property type="project" value="UniProtKB-SubCell"/>
</dbReference>
<keyword evidence="5 10" id="KW-0812">Transmembrane</keyword>
<dbReference type="Proteomes" id="UP000248066">
    <property type="component" value="Unassembled WGS sequence"/>
</dbReference>
<dbReference type="Gene3D" id="1.10.357.140">
    <property type="entry name" value="UbiA prenyltransferase"/>
    <property type="match status" value="1"/>
</dbReference>
<name>A0A2W0HAQ3_9BACI</name>
<dbReference type="HAMAP" id="MF_00154">
    <property type="entry name" value="CyoE_CtaB"/>
    <property type="match status" value="1"/>
</dbReference>
<evidence type="ECO:0000313" key="12">
    <source>
        <dbReference type="Proteomes" id="UP000248066"/>
    </source>
</evidence>
<keyword evidence="12" id="KW-1185">Reference proteome</keyword>
<feature type="transmembrane region" description="Helical" evidence="10">
    <location>
        <begin position="63"/>
        <end position="89"/>
    </location>
</feature>
<dbReference type="AlphaFoldDB" id="A0A2W0HAQ3"/>
<organism evidence="11 12">
    <name type="scientific">Alteribacter lacisalsi</name>
    <dbReference type="NCBI Taxonomy" id="2045244"/>
    <lineage>
        <taxon>Bacteria</taxon>
        <taxon>Bacillati</taxon>
        <taxon>Bacillota</taxon>
        <taxon>Bacilli</taxon>
        <taxon>Bacillales</taxon>
        <taxon>Bacillaceae</taxon>
        <taxon>Alteribacter</taxon>
    </lineage>
</organism>
<comment type="pathway">
    <text evidence="2 10">Porphyrin-containing compound metabolism; heme O biosynthesis; heme O from protoheme: step 1/1.</text>
</comment>
<comment type="subcellular location">
    <subcellularLocation>
        <location evidence="1 10">Cell membrane</location>
        <topology evidence="1 10">Multi-pass membrane protein</topology>
    </subcellularLocation>
</comment>
<dbReference type="OrthoDB" id="9814417at2"/>
<feature type="transmembrane region" description="Helical" evidence="10">
    <location>
        <begin position="110"/>
        <end position="131"/>
    </location>
</feature>
<dbReference type="PROSITE" id="PS00943">
    <property type="entry name" value="UBIA"/>
    <property type="match status" value="1"/>
</dbReference>
<dbReference type="InterPro" id="IPR030470">
    <property type="entry name" value="UbiA_prenylTrfase_CS"/>
</dbReference>
<proteinExistence type="inferred from homology"/>
<protein>
    <recommendedName>
        <fullName evidence="10">Protoheme IX farnesyltransferase</fullName>
        <ecNumber evidence="10">2.5.1.141</ecNumber>
    </recommendedName>
    <alternativeName>
        <fullName evidence="10">Heme B farnesyltransferase</fullName>
    </alternativeName>
    <alternativeName>
        <fullName evidence="10">Heme O synthase</fullName>
    </alternativeName>
</protein>
<dbReference type="Pfam" id="PF01040">
    <property type="entry name" value="UbiA"/>
    <property type="match status" value="1"/>
</dbReference>
<dbReference type="EMBL" id="PDOF01000001">
    <property type="protein sequence ID" value="PYZ97886.1"/>
    <property type="molecule type" value="Genomic_DNA"/>
</dbReference>
<gene>
    <name evidence="10" type="primary">ctaB</name>
    <name evidence="11" type="ORF">CR205_04640</name>
</gene>
<dbReference type="InterPro" id="IPR000537">
    <property type="entry name" value="UbiA_prenyltransferase"/>
</dbReference>
<comment type="function">
    <text evidence="10">Converts heme B (protoheme IX) to heme O by substitution of the vinyl group on carbon 2 of heme B porphyrin ring with a hydroxyethyl farnesyl side group.</text>
</comment>
<evidence type="ECO:0000256" key="7">
    <source>
        <dbReference type="ARBA" id="ARBA00023133"/>
    </source>
</evidence>
<dbReference type="InterPro" id="IPR006369">
    <property type="entry name" value="Protohaem_IX_farnesylTrfase"/>
</dbReference>
<reference evidence="11 12" key="1">
    <citation type="submission" date="2017-10" db="EMBL/GenBank/DDBJ databases">
        <title>Bacillus sp. nov., a halophilic bacterium isolated from a Yangshapao Lake.</title>
        <authorList>
            <person name="Wang H."/>
        </authorList>
    </citation>
    <scope>NUCLEOTIDE SEQUENCE [LARGE SCALE GENOMIC DNA]</scope>
    <source>
        <strain evidence="11 12">YSP-3</strain>
    </source>
</reference>
<comment type="similarity">
    <text evidence="10">Belongs to the UbiA prenyltransferase family. Protoheme IX farnesyltransferase subfamily.</text>
</comment>
<keyword evidence="7 10" id="KW-0350">Heme biosynthesis</keyword>
<feature type="transmembrane region" description="Helical" evidence="10">
    <location>
        <begin position="137"/>
        <end position="155"/>
    </location>
</feature>
<keyword evidence="6 10" id="KW-1133">Transmembrane helix</keyword>
<dbReference type="NCBIfam" id="TIGR01473">
    <property type="entry name" value="cyoE_ctaB"/>
    <property type="match status" value="1"/>
</dbReference>
<dbReference type="InterPro" id="IPR044878">
    <property type="entry name" value="UbiA_sf"/>
</dbReference>
<dbReference type="RefSeq" id="WP_110517419.1">
    <property type="nucleotide sequence ID" value="NZ_PDOF01000001.1"/>
</dbReference>
<evidence type="ECO:0000256" key="6">
    <source>
        <dbReference type="ARBA" id="ARBA00022989"/>
    </source>
</evidence>
<comment type="catalytic activity">
    <reaction evidence="9 10">
        <text>heme b + (2E,6E)-farnesyl diphosphate + H2O = Fe(II)-heme o + diphosphate</text>
        <dbReference type="Rhea" id="RHEA:28070"/>
        <dbReference type="ChEBI" id="CHEBI:15377"/>
        <dbReference type="ChEBI" id="CHEBI:33019"/>
        <dbReference type="ChEBI" id="CHEBI:60344"/>
        <dbReference type="ChEBI" id="CHEBI:60530"/>
        <dbReference type="ChEBI" id="CHEBI:175763"/>
        <dbReference type="EC" id="2.5.1.141"/>
    </reaction>
</comment>
<accession>A0A2W0HAQ3</accession>
<feature type="transmembrane region" description="Helical" evidence="10">
    <location>
        <begin position="162"/>
        <end position="182"/>
    </location>
</feature>
<evidence type="ECO:0000256" key="9">
    <source>
        <dbReference type="ARBA" id="ARBA00047690"/>
    </source>
</evidence>
<evidence type="ECO:0000313" key="11">
    <source>
        <dbReference type="EMBL" id="PYZ97886.1"/>
    </source>
</evidence>
<dbReference type="PANTHER" id="PTHR43448:SF2">
    <property type="entry name" value="PROTOHEME IX FARNESYLTRANSFERASE, MITOCHONDRIAL"/>
    <property type="match status" value="1"/>
</dbReference>
<evidence type="ECO:0000256" key="10">
    <source>
        <dbReference type="HAMAP-Rule" id="MF_00154"/>
    </source>
</evidence>
<evidence type="ECO:0000256" key="2">
    <source>
        <dbReference type="ARBA" id="ARBA00004919"/>
    </source>
</evidence>
<evidence type="ECO:0000256" key="8">
    <source>
        <dbReference type="ARBA" id="ARBA00023136"/>
    </source>
</evidence>
<comment type="subunit">
    <text evidence="10">Interacts with CtaA.</text>
</comment>
<dbReference type="GO" id="GO:0008495">
    <property type="term" value="F:protoheme IX farnesyltransferase activity"/>
    <property type="evidence" value="ECO:0007669"/>
    <property type="project" value="UniProtKB-UniRule"/>
</dbReference>
<dbReference type="PANTHER" id="PTHR43448">
    <property type="entry name" value="PROTOHEME IX FARNESYLTRANSFERASE, MITOCHONDRIAL"/>
    <property type="match status" value="1"/>
</dbReference>
<sequence length="311" mass="34167">MNKSGALSSTEVMSEEQQQSQVKKATWRSYMDISKTGIVKSNLITMFAGLFLAAHYTQTPLSAAPHIVILAMLGSALIIAGGCALNNYVDRDIDDKMIRTDKRPSVTGELTASQVLWYGLITSALGTMMLASVNMTTAVIGLSGLVIYVVFYTMWTKRTTTLNTIVGSFAGAVPPLIGWAAIDPGLHPYAWSLFLILFVWQTPHFLALAMRRCEEYRAAGIPMLPVVAGFGVTKRQILIYTAALIPVSLTLFNFGAVYTAVAFVLGVGWLVLGFAGYKKYDDDIKWATHMFLYSLVYLMVLFAVMVIVHMF</sequence>
<dbReference type="UniPathway" id="UPA00834">
    <property type="reaction ID" value="UER00712"/>
</dbReference>
<evidence type="ECO:0000256" key="4">
    <source>
        <dbReference type="ARBA" id="ARBA00022679"/>
    </source>
</evidence>
<evidence type="ECO:0000256" key="5">
    <source>
        <dbReference type="ARBA" id="ARBA00022692"/>
    </source>
</evidence>
<keyword evidence="4 10" id="KW-0808">Transferase</keyword>
<evidence type="ECO:0000256" key="1">
    <source>
        <dbReference type="ARBA" id="ARBA00004651"/>
    </source>
</evidence>
<feature type="transmembrane region" description="Helical" evidence="10">
    <location>
        <begin position="290"/>
        <end position="310"/>
    </location>
</feature>
<dbReference type="EC" id="2.5.1.141" evidence="10"/>
<dbReference type="FunFam" id="1.10.357.140:FF:000001">
    <property type="entry name" value="Protoheme IX farnesyltransferase"/>
    <property type="match status" value="1"/>
</dbReference>
<keyword evidence="3 10" id="KW-1003">Cell membrane</keyword>